<evidence type="ECO:0000313" key="2">
    <source>
        <dbReference type="Proteomes" id="UP001056778"/>
    </source>
</evidence>
<keyword evidence="2" id="KW-1185">Reference proteome</keyword>
<protein>
    <submittedName>
        <fullName evidence="1">Uncharacterized protein</fullName>
    </submittedName>
</protein>
<proteinExistence type="predicted"/>
<organism evidence="1 2">
    <name type="scientific">Holotrichia oblita</name>
    <name type="common">Chafer beetle</name>
    <dbReference type="NCBI Taxonomy" id="644536"/>
    <lineage>
        <taxon>Eukaryota</taxon>
        <taxon>Metazoa</taxon>
        <taxon>Ecdysozoa</taxon>
        <taxon>Arthropoda</taxon>
        <taxon>Hexapoda</taxon>
        <taxon>Insecta</taxon>
        <taxon>Pterygota</taxon>
        <taxon>Neoptera</taxon>
        <taxon>Endopterygota</taxon>
        <taxon>Coleoptera</taxon>
        <taxon>Polyphaga</taxon>
        <taxon>Scarabaeiformia</taxon>
        <taxon>Scarabaeidae</taxon>
        <taxon>Melolonthinae</taxon>
        <taxon>Holotrichia</taxon>
    </lineage>
</organism>
<accession>A0ACB9TD82</accession>
<gene>
    <name evidence="1" type="ORF">MML48_3g00019763</name>
</gene>
<dbReference type="Proteomes" id="UP001056778">
    <property type="component" value="Chromosome 3"/>
</dbReference>
<comment type="caution">
    <text evidence="1">The sequence shown here is derived from an EMBL/GenBank/DDBJ whole genome shotgun (WGS) entry which is preliminary data.</text>
</comment>
<reference evidence="1" key="1">
    <citation type="submission" date="2022-04" db="EMBL/GenBank/DDBJ databases">
        <title>Chromosome-scale genome assembly of Holotrichia oblita Faldermann.</title>
        <authorList>
            <person name="Rongchong L."/>
        </authorList>
    </citation>
    <scope>NUCLEOTIDE SEQUENCE</scope>
    <source>
        <strain evidence="1">81SQS9</strain>
    </source>
</reference>
<sequence length="243" mass="27267">MLTFLKWCGFCIIIVFLKLICCVSEVNGALVTLRGPRCGTLVCASDEYCNQYSHSCDSCKSICEPEDHNFDEAKCKSQCEGNYLKLNYLYIYDQRYLQKSDSGGDDGSLRAAIQKLQVNYVVILTLLIIVIIALIVVVSVFVWRWKTNNNVTWATFHKNISRKKSENNTNGVSANKTTTNDQTGKKPDLRLEITASSVQSEPTPVTMTTGITPRTPAEDSIEYAYDNPAMSNSPKSKMRAKRF</sequence>
<dbReference type="EMBL" id="CM043017">
    <property type="protein sequence ID" value="KAI4464717.1"/>
    <property type="molecule type" value="Genomic_DNA"/>
</dbReference>
<name>A0ACB9TD82_HOLOL</name>
<evidence type="ECO:0000313" key="1">
    <source>
        <dbReference type="EMBL" id="KAI4464717.1"/>
    </source>
</evidence>